<sequence length="75" mass="8716">MLPIHSIDLALEAHDIRLLNIYCAAFQDIRWSISIVYYQFNLSCYVELETDFIREVEVSKDSPNCRTADVCAPLY</sequence>
<comment type="caution">
    <text evidence="1">The sequence shown here is derived from an EMBL/GenBank/DDBJ whole genome shotgun (WGS) entry which is preliminary data.</text>
</comment>
<dbReference type="AlphaFoldDB" id="A0A976IK06"/>
<evidence type="ECO:0000313" key="1">
    <source>
        <dbReference type="EMBL" id="TDH73200.1"/>
    </source>
</evidence>
<protein>
    <submittedName>
        <fullName evidence="1">Uncharacterized protein</fullName>
    </submittedName>
</protein>
<dbReference type="RefSeq" id="XP_067822699.1">
    <property type="nucleotide sequence ID" value="XM_067961168.1"/>
</dbReference>
<keyword evidence="2" id="KW-1185">Reference proteome</keyword>
<dbReference type="GeneID" id="94346839"/>
<dbReference type="KEGG" id="blac:94346839"/>
<proteinExistence type="predicted"/>
<gene>
    <name evidence="1" type="ORF">CCR75_003071</name>
</gene>
<dbReference type="Proteomes" id="UP000294530">
    <property type="component" value="Unassembled WGS sequence"/>
</dbReference>
<name>A0A976IK06_BRELC</name>
<accession>A0A976IK06</accession>
<dbReference type="EMBL" id="SHOA02000036">
    <property type="protein sequence ID" value="TDH73200.1"/>
    <property type="molecule type" value="Genomic_DNA"/>
</dbReference>
<evidence type="ECO:0000313" key="2">
    <source>
        <dbReference type="Proteomes" id="UP000294530"/>
    </source>
</evidence>
<reference evidence="1 2" key="1">
    <citation type="journal article" date="2021" name="Genome Biol.">
        <title>AFLAP: assembly-free linkage analysis pipeline using k-mers from genome sequencing data.</title>
        <authorList>
            <person name="Fletcher K."/>
            <person name="Zhang L."/>
            <person name="Gil J."/>
            <person name="Han R."/>
            <person name="Cavanaugh K."/>
            <person name="Michelmore R."/>
        </authorList>
    </citation>
    <scope>NUCLEOTIDE SEQUENCE [LARGE SCALE GENOMIC DNA]</scope>
    <source>
        <strain evidence="1 2">SF5</strain>
    </source>
</reference>
<organism evidence="1 2">
    <name type="scientific">Bremia lactucae</name>
    <name type="common">Lettuce downy mildew</name>
    <dbReference type="NCBI Taxonomy" id="4779"/>
    <lineage>
        <taxon>Eukaryota</taxon>
        <taxon>Sar</taxon>
        <taxon>Stramenopiles</taxon>
        <taxon>Oomycota</taxon>
        <taxon>Peronosporomycetes</taxon>
        <taxon>Peronosporales</taxon>
        <taxon>Peronosporaceae</taxon>
        <taxon>Bremia</taxon>
    </lineage>
</organism>